<reference evidence="1 2" key="1">
    <citation type="journal article" date="2021" name="Elife">
        <title>Chloroplast acquisition without the gene transfer in kleptoplastic sea slugs, Plakobranchus ocellatus.</title>
        <authorList>
            <person name="Maeda T."/>
            <person name="Takahashi S."/>
            <person name="Yoshida T."/>
            <person name="Shimamura S."/>
            <person name="Takaki Y."/>
            <person name="Nagai Y."/>
            <person name="Toyoda A."/>
            <person name="Suzuki Y."/>
            <person name="Arimoto A."/>
            <person name="Ishii H."/>
            <person name="Satoh N."/>
            <person name="Nishiyama T."/>
            <person name="Hasebe M."/>
            <person name="Maruyama T."/>
            <person name="Minagawa J."/>
            <person name="Obokata J."/>
            <person name="Shigenobu S."/>
        </authorList>
    </citation>
    <scope>NUCLEOTIDE SEQUENCE [LARGE SCALE GENOMIC DNA]</scope>
</reference>
<dbReference type="Proteomes" id="UP000735302">
    <property type="component" value="Unassembled WGS sequence"/>
</dbReference>
<dbReference type="EMBL" id="BLXT01004836">
    <property type="protein sequence ID" value="GFO17600.1"/>
    <property type="molecule type" value="Genomic_DNA"/>
</dbReference>
<keyword evidence="2" id="KW-1185">Reference proteome</keyword>
<accession>A0AAV4BDH3</accession>
<evidence type="ECO:0000313" key="2">
    <source>
        <dbReference type="Proteomes" id="UP000735302"/>
    </source>
</evidence>
<dbReference type="AlphaFoldDB" id="A0AAV4BDH3"/>
<protein>
    <submittedName>
        <fullName evidence="1">Uncharacterized protein</fullName>
    </submittedName>
</protein>
<organism evidence="1 2">
    <name type="scientific">Plakobranchus ocellatus</name>
    <dbReference type="NCBI Taxonomy" id="259542"/>
    <lineage>
        <taxon>Eukaryota</taxon>
        <taxon>Metazoa</taxon>
        <taxon>Spiralia</taxon>
        <taxon>Lophotrochozoa</taxon>
        <taxon>Mollusca</taxon>
        <taxon>Gastropoda</taxon>
        <taxon>Heterobranchia</taxon>
        <taxon>Euthyneura</taxon>
        <taxon>Panpulmonata</taxon>
        <taxon>Sacoglossa</taxon>
        <taxon>Placobranchoidea</taxon>
        <taxon>Plakobranchidae</taxon>
        <taxon>Plakobranchus</taxon>
    </lineage>
</organism>
<name>A0AAV4BDH3_9GAST</name>
<proteinExistence type="predicted"/>
<evidence type="ECO:0000313" key="1">
    <source>
        <dbReference type="EMBL" id="GFO17600.1"/>
    </source>
</evidence>
<gene>
    <name evidence="1" type="ORF">PoB_004410500</name>
</gene>
<sequence>MQVSVSLITSTAVAIDELRFLHTNSDIFGAPCVILFTGHSENGRDSHTITGKKMAGMRARIKGRSFETKAMLLASGQCKRYRWSSVLVLKISSESILMAQQVVRPPLAEDDEGKFLASPKGRTESNVACCE</sequence>
<comment type="caution">
    <text evidence="1">The sequence shown here is derived from an EMBL/GenBank/DDBJ whole genome shotgun (WGS) entry which is preliminary data.</text>
</comment>